<dbReference type="InterPro" id="IPR027056">
    <property type="entry name" value="Gluconate_2DH_su3"/>
</dbReference>
<dbReference type="InterPro" id="IPR000073">
    <property type="entry name" value="AB_hydrolase_1"/>
</dbReference>
<dbReference type="Pfam" id="PF12697">
    <property type="entry name" value="Abhydrolase_6"/>
    <property type="match status" value="1"/>
</dbReference>
<sequence length="451" mass="46995">MTPLPASPATLFCLPFLGGSAREWGAVAAALPAHIHCHPLDLPGFGDAAGQTGYGVAEMADHVAARIRDAAPAGRWLLAGHSMGAKVAAVLARRAVDGDPALRELAGVVTLAGSPPSPEPMAEERRQEMLGWFNGSAEQSATQAARFVDANAARLSPEARTLAERDVLRANPAAWRAWLAAGSREDWSGRIGTLPLPALILAGAEDADLGPDAQQRLMVPHYAKPTLRALPGVQHLLPLEAPEAVAEAIAGFAAAIASPAVPVPPDYLALLRSPRTAGALRDGLLARTLPDDPAPQALSPEAMDVLRAVLDRVVPQPGPARIDLAARIDAVLAAQGGDGWRFAALPPDAEAAALALRHLGALGFTAMDAVAQDALLRRCADGELPPGPLDGAQMALWFGDLRAMAVKQYIGHPATLARMGYSGVASGGDGPRKSGFREFGMDVREAWEPRS</sequence>
<dbReference type="Pfam" id="PF13618">
    <property type="entry name" value="Gluconate_2-dh3"/>
    <property type="match status" value="1"/>
</dbReference>
<keyword evidence="1 3" id="KW-0378">Hydrolase</keyword>
<dbReference type="EMBL" id="JACTNG010000001">
    <property type="protein sequence ID" value="MBO1077675.1"/>
    <property type="molecule type" value="Genomic_DNA"/>
</dbReference>
<dbReference type="Proteomes" id="UP001518989">
    <property type="component" value="Unassembled WGS sequence"/>
</dbReference>
<gene>
    <name evidence="3" type="ORF">IAI61_01430</name>
</gene>
<dbReference type="PANTHER" id="PTHR43798">
    <property type="entry name" value="MONOACYLGLYCEROL LIPASE"/>
    <property type="match status" value="1"/>
</dbReference>
<dbReference type="Gene3D" id="3.40.50.1820">
    <property type="entry name" value="alpha/beta hydrolase"/>
    <property type="match status" value="1"/>
</dbReference>
<dbReference type="PANTHER" id="PTHR43798:SF31">
    <property type="entry name" value="AB HYDROLASE SUPERFAMILY PROTEIN YCLE"/>
    <property type="match status" value="1"/>
</dbReference>
<organism evidence="3 4">
    <name type="scientific">Roseomonas haemaphysalidis</name>
    <dbReference type="NCBI Taxonomy" id="2768162"/>
    <lineage>
        <taxon>Bacteria</taxon>
        <taxon>Pseudomonadati</taxon>
        <taxon>Pseudomonadota</taxon>
        <taxon>Alphaproteobacteria</taxon>
        <taxon>Acetobacterales</taxon>
        <taxon>Roseomonadaceae</taxon>
        <taxon>Roseomonas</taxon>
    </lineage>
</organism>
<evidence type="ECO:0000313" key="4">
    <source>
        <dbReference type="Proteomes" id="UP001518989"/>
    </source>
</evidence>
<proteinExistence type="predicted"/>
<evidence type="ECO:0000256" key="1">
    <source>
        <dbReference type="ARBA" id="ARBA00022801"/>
    </source>
</evidence>
<reference evidence="3 4" key="1">
    <citation type="submission" date="2020-09" db="EMBL/GenBank/DDBJ databases">
        <title>Roseomonas.</title>
        <authorList>
            <person name="Zhu W."/>
        </authorList>
    </citation>
    <scope>NUCLEOTIDE SEQUENCE [LARGE SCALE GENOMIC DNA]</scope>
    <source>
        <strain evidence="3 4">573</strain>
    </source>
</reference>
<name>A0ABS3KL48_9PROT</name>
<dbReference type="InterPro" id="IPR029058">
    <property type="entry name" value="AB_hydrolase_fold"/>
</dbReference>
<dbReference type="SUPFAM" id="SSF53474">
    <property type="entry name" value="alpha/beta-Hydrolases"/>
    <property type="match status" value="1"/>
</dbReference>
<evidence type="ECO:0000259" key="2">
    <source>
        <dbReference type="Pfam" id="PF12697"/>
    </source>
</evidence>
<keyword evidence="4" id="KW-1185">Reference proteome</keyword>
<dbReference type="GO" id="GO:0016787">
    <property type="term" value="F:hydrolase activity"/>
    <property type="evidence" value="ECO:0007669"/>
    <property type="project" value="UniProtKB-KW"/>
</dbReference>
<comment type="caution">
    <text evidence="3">The sequence shown here is derived from an EMBL/GenBank/DDBJ whole genome shotgun (WGS) entry which is preliminary data.</text>
</comment>
<evidence type="ECO:0000313" key="3">
    <source>
        <dbReference type="EMBL" id="MBO1077675.1"/>
    </source>
</evidence>
<accession>A0ABS3KL48</accession>
<feature type="domain" description="AB hydrolase-1" evidence="2">
    <location>
        <begin position="18"/>
        <end position="248"/>
    </location>
</feature>
<dbReference type="RefSeq" id="WP_207415086.1">
    <property type="nucleotide sequence ID" value="NZ_CP061177.1"/>
</dbReference>
<protein>
    <submittedName>
        <fullName evidence="3">Alpha/beta fold hydrolase</fullName>
    </submittedName>
</protein>
<dbReference type="InterPro" id="IPR050266">
    <property type="entry name" value="AB_hydrolase_sf"/>
</dbReference>